<dbReference type="RefSeq" id="WP_349241301.1">
    <property type="nucleotide sequence ID" value="NZ_JAVTTO010000002.1"/>
</dbReference>
<dbReference type="Pfam" id="PF13715">
    <property type="entry name" value="CarbopepD_reg_2"/>
    <property type="match status" value="1"/>
</dbReference>
<organism evidence="1 2">
    <name type="scientific">Asprobacillus argus</name>
    <dbReference type="NCBI Taxonomy" id="3076534"/>
    <lineage>
        <taxon>Bacteria</taxon>
        <taxon>Pseudomonadati</taxon>
        <taxon>Bacteroidota</taxon>
        <taxon>Flavobacteriia</taxon>
        <taxon>Flavobacteriales</taxon>
        <taxon>Flavobacteriaceae</taxon>
        <taxon>Asprobacillus</taxon>
    </lineage>
</organism>
<dbReference type="SUPFAM" id="SSF49464">
    <property type="entry name" value="Carboxypeptidase regulatory domain-like"/>
    <property type="match status" value="1"/>
</dbReference>
<dbReference type="InterPro" id="IPR008969">
    <property type="entry name" value="CarboxyPept-like_regulatory"/>
</dbReference>
<proteinExistence type="predicted"/>
<name>A0ABU3LEG9_9FLAO</name>
<evidence type="ECO:0000313" key="1">
    <source>
        <dbReference type="EMBL" id="MDT7832050.1"/>
    </source>
</evidence>
<accession>A0ABU3LEG9</accession>
<evidence type="ECO:0000313" key="2">
    <source>
        <dbReference type="Proteomes" id="UP001257277"/>
    </source>
</evidence>
<dbReference type="Proteomes" id="UP001257277">
    <property type="component" value="Unassembled WGS sequence"/>
</dbReference>
<reference evidence="1 2" key="1">
    <citation type="submission" date="2023-09" db="EMBL/GenBank/DDBJ databases">
        <title>Novel taxa isolated from Blanes Bay.</title>
        <authorList>
            <person name="Rey-Velasco X."/>
            <person name="Lucena T."/>
        </authorList>
    </citation>
    <scope>NUCLEOTIDE SEQUENCE [LARGE SCALE GENOMIC DNA]</scope>
    <source>
        <strain evidence="1 2">S356</strain>
    </source>
</reference>
<sequence>MKKKLHSLVILFLLSSALYSQKKKVFIYGKVLDSVSLIKNANILNLSTNKGTSSNDQGEFRMYVSLGDSLRISSVQHETAISIITKYNIESKHFAIRLKRKTYILDEIVLKKHNLIGSLTSDTKQTPENKKETALKNTMDFSKVDMTAPVADDHIDKNVRPHTVQTDPNQAFGMGAGTKFVMPFKYSERLWALRRQVSYQKKFPELLLEEFGASFFYVDLKIPREKYHHFLEFCNPLGIEKLYLQQKKLDVIKILKRESIAYHKILKESKETPNEEK</sequence>
<dbReference type="EMBL" id="JAVTTO010000002">
    <property type="protein sequence ID" value="MDT7832050.1"/>
    <property type="molecule type" value="Genomic_DNA"/>
</dbReference>
<protein>
    <recommendedName>
        <fullName evidence="3">Carboxypeptidase-like protein</fullName>
    </recommendedName>
</protein>
<gene>
    <name evidence="1" type="ORF">RQM59_06640</name>
</gene>
<comment type="caution">
    <text evidence="1">The sequence shown here is derived from an EMBL/GenBank/DDBJ whole genome shotgun (WGS) entry which is preliminary data.</text>
</comment>
<evidence type="ECO:0008006" key="3">
    <source>
        <dbReference type="Google" id="ProtNLM"/>
    </source>
</evidence>
<keyword evidence="2" id="KW-1185">Reference proteome</keyword>